<dbReference type="AlphaFoldDB" id="A0AA35YT46"/>
<name>A0AA35YT46_LACSI</name>
<organism evidence="1 2">
    <name type="scientific">Lactuca saligna</name>
    <name type="common">Willowleaf lettuce</name>
    <dbReference type="NCBI Taxonomy" id="75948"/>
    <lineage>
        <taxon>Eukaryota</taxon>
        <taxon>Viridiplantae</taxon>
        <taxon>Streptophyta</taxon>
        <taxon>Embryophyta</taxon>
        <taxon>Tracheophyta</taxon>
        <taxon>Spermatophyta</taxon>
        <taxon>Magnoliopsida</taxon>
        <taxon>eudicotyledons</taxon>
        <taxon>Gunneridae</taxon>
        <taxon>Pentapetalae</taxon>
        <taxon>asterids</taxon>
        <taxon>campanulids</taxon>
        <taxon>Asterales</taxon>
        <taxon>Asteraceae</taxon>
        <taxon>Cichorioideae</taxon>
        <taxon>Cichorieae</taxon>
        <taxon>Lactucinae</taxon>
        <taxon>Lactuca</taxon>
    </lineage>
</organism>
<evidence type="ECO:0000313" key="1">
    <source>
        <dbReference type="EMBL" id="CAI9279559.1"/>
    </source>
</evidence>
<sequence>MVEQNSIDLHWLLRKRISIFVRALLSLEDFGNINASVQITYIRLGLLQDFKKMKDNYFDELSKKGLLYSYLDIEDILLKCFCELLNNGYSLLLMTDAEAINMGSLKKHIEDICPPDNGVEHGRSSK</sequence>
<accession>A0AA35YT46</accession>
<evidence type="ECO:0000313" key="2">
    <source>
        <dbReference type="Proteomes" id="UP001177003"/>
    </source>
</evidence>
<reference evidence="1" key="1">
    <citation type="submission" date="2023-04" db="EMBL/GenBank/DDBJ databases">
        <authorList>
            <person name="Vijverberg K."/>
            <person name="Xiong W."/>
            <person name="Schranz E."/>
        </authorList>
    </citation>
    <scope>NUCLEOTIDE SEQUENCE</scope>
</reference>
<gene>
    <name evidence="1" type="ORF">LSALG_LOCUS19353</name>
</gene>
<dbReference type="EMBL" id="OX465080">
    <property type="protein sequence ID" value="CAI9279559.1"/>
    <property type="molecule type" value="Genomic_DNA"/>
</dbReference>
<keyword evidence="2" id="KW-1185">Reference proteome</keyword>
<protein>
    <submittedName>
        <fullName evidence="1">Uncharacterized protein</fullName>
    </submittedName>
</protein>
<dbReference type="Proteomes" id="UP001177003">
    <property type="component" value="Chromosome 4"/>
</dbReference>
<proteinExistence type="predicted"/>